<evidence type="ECO:0000256" key="5">
    <source>
        <dbReference type="ARBA" id="ARBA00022989"/>
    </source>
</evidence>
<accession>A0A1L9RJ69</accession>
<organism evidence="14 15">
    <name type="scientific">Aspergillus wentii DTO 134E9</name>
    <dbReference type="NCBI Taxonomy" id="1073089"/>
    <lineage>
        <taxon>Eukaryota</taxon>
        <taxon>Fungi</taxon>
        <taxon>Dikarya</taxon>
        <taxon>Ascomycota</taxon>
        <taxon>Pezizomycotina</taxon>
        <taxon>Eurotiomycetes</taxon>
        <taxon>Eurotiomycetidae</taxon>
        <taxon>Eurotiales</taxon>
        <taxon>Aspergillaceae</taxon>
        <taxon>Aspergillus</taxon>
        <taxon>Aspergillus subgen. Cremei</taxon>
    </lineage>
</organism>
<proteinExistence type="inferred from homology"/>
<evidence type="ECO:0000256" key="11">
    <source>
        <dbReference type="SAM" id="MobiDB-lite"/>
    </source>
</evidence>
<feature type="region of interest" description="Disordered" evidence="11">
    <location>
        <begin position="1"/>
        <end position="41"/>
    </location>
</feature>
<dbReference type="Proteomes" id="UP000184383">
    <property type="component" value="Unassembled WGS sequence"/>
</dbReference>
<evidence type="ECO:0000259" key="13">
    <source>
        <dbReference type="PROSITE" id="PS50850"/>
    </source>
</evidence>
<dbReference type="FunFam" id="1.20.1250.20:FF:000172">
    <property type="entry name" value="MFS multidrug resistance transporter"/>
    <property type="match status" value="1"/>
</dbReference>
<evidence type="ECO:0000313" key="14">
    <source>
        <dbReference type="EMBL" id="OJJ34986.1"/>
    </source>
</evidence>
<name>A0A1L9RJ69_ASPWE</name>
<evidence type="ECO:0000256" key="4">
    <source>
        <dbReference type="ARBA" id="ARBA00022692"/>
    </source>
</evidence>
<comment type="catalytic activity">
    <reaction evidence="8">
        <text>citrate(in) = citrate(out)</text>
        <dbReference type="Rhea" id="RHEA:33183"/>
        <dbReference type="ChEBI" id="CHEBI:16947"/>
    </reaction>
</comment>
<feature type="transmembrane region" description="Helical" evidence="12">
    <location>
        <begin position="387"/>
        <end position="405"/>
    </location>
</feature>
<dbReference type="FunFam" id="1.20.1720.10:FF:000009">
    <property type="entry name" value="MFS multidrug transporter"/>
    <property type="match status" value="1"/>
</dbReference>
<feature type="transmembrane region" description="Helical" evidence="12">
    <location>
        <begin position="325"/>
        <end position="346"/>
    </location>
</feature>
<feature type="transmembrane region" description="Helical" evidence="12">
    <location>
        <begin position="207"/>
        <end position="226"/>
    </location>
</feature>
<evidence type="ECO:0000256" key="9">
    <source>
        <dbReference type="ARBA" id="ARBA00057034"/>
    </source>
</evidence>
<keyword evidence="15" id="KW-1185">Reference proteome</keyword>
<evidence type="ECO:0000256" key="7">
    <source>
        <dbReference type="ARBA" id="ARBA00023180"/>
    </source>
</evidence>
<keyword evidence="5 12" id="KW-1133">Transmembrane helix</keyword>
<dbReference type="PRINTS" id="PR01036">
    <property type="entry name" value="TCRTETB"/>
</dbReference>
<dbReference type="RefSeq" id="XP_040688662.1">
    <property type="nucleotide sequence ID" value="XM_040837563.1"/>
</dbReference>
<keyword evidence="6 12" id="KW-0472">Membrane</keyword>
<comment type="function">
    <text evidence="9">Transmembrane transporter that exports citrate across the cell membrane.</text>
</comment>
<keyword evidence="7" id="KW-0325">Glycoprotein</keyword>
<protein>
    <recommendedName>
        <fullName evidence="10">Citrate exporter 1</fullName>
    </recommendedName>
</protein>
<feature type="transmembrane region" description="Helical" evidence="12">
    <location>
        <begin position="85"/>
        <end position="106"/>
    </location>
</feature>
<evidence type="ECO:0000256" key="10">
    <source>
        <dbReference type="ARBA" id="ARBA00074746"/>
    </source>
</evidence>
<keyword evidence="3" id="KW-0813">Transport</keyword>
<feature type="transmembrane region" description="Helical" evidence="12">
    <location>
        <begin position="143"/>
        <end position="164"/>
    </location>
</feature>
<dbReference type="SUPFAM" id="SSF103473">
    <property type="entry name" value="MFS general substrate transporter"/>
    <property type="match status" value="1"/>
</dbReference>
<dbReference type="InterPro" id="IPR011701">
    <property type="entry name" value="MFS"/>
</dbReference>
<reference evidence="15" key="1">
    <citation type="journal article" date="2017" name="Genome Biol.">
        <title>Comparative genomics reveals high biological diversity and specific adaptations in the industrially and medically important fungal genus Aspergillus.</title>
        <authorList>
            <person name="de Vries R.P."/>
            <person name="Riley R."/>
            <person name="Wiebenga A."/>
            <person name="Aguilar-Osorio G."/>
            <person name="Amillis S."/>
            <person name="Uchima C.A."/>
            <person name="Anderluh G."/>
            <person name="Asadollahi M."/>
            <person name="Askin M."/>
            <person name="Barry K."/>
            <person name="Battaglia E."/>
            <person name="Bayram O."/>
            <person name="Benocci T."/>
            <person name="Braus-Stromeyer S.A."/>
            <person name="Caldana C."/>
            <person name="Canovas D."/>
            <person name="Cerqueira G.C."/>
            <person name="Chen F."/>
            <person name="Chen W."/>
            <person name="Choi C."/>
            <person name="Clum A."/>
            <person name="Dos Santos R.A."/>
            <person name="Damasio A.R."/>
            <person name="Diallinas G."/>
            <person name="Emri T."/>
            <person name="Fekete E."/>
            <person name="Flipphi M."/>
            <person name="Freyberg S."/>
            <person name="Gallo A."/>
            <person name="Gournas C."/>
            <person name="Habgood R."/>
            <person name="Hainaut M."/>
            <person name="Harispe M.L."/>
            <person name="Henrissat B."/>
            <person name="Hilden K.S."/>
            <person name="Hope R."/>
            <person name="Hossain A."/>
            <person name="Karabika E."/>
            <person name="Karaffa L."/>
            <person name="Karanyi Z."/>
            <person name="Krasevec N."/>
            <person name="Kuo A."/>
            <person name="Kusch H."/>
            <person name="LaButti K."/>
            <person name="Lagendijk E.L."/>
            <person name="Lapidus A."/>
            <person name="Levasseur A."/>
            <person name="Lindquist E."/>
            <person name="Lipzen A."/>
            <person name="Logrieco A.F."/>
            <person name="MacCabe A."/>
            <person name="Maekelae M.R."/>
            <person name="Malavazi I."/>
            <person name="Melin P."/>
            <person name="Meyer V."/>
            <person name="Mielnichuk N."/>
            <person name="Miskei M."/>
            <person name="Molnar A.P."/>
            <person name="Mule G."/>
            <person name="Ngan C.Y."/>
            <person name="Orejas M."/>
            <person name="Orosz E."/>
            <person name="Ouedraogo J.P."/>
            <person name="Overkamp K.M."/>
            <person name="Park H.-S."/>
            <person name="Perrone G."/>
            <person name="Piumi F."/>
            <person name="Punt P.J."/>
            <person name="Ram A.F."/>
            <person name="Ramon A."/>
            <person name="Rauscher S."/>
            <person name="Record E."/>
            <person name="Riano-Pachon D.M."/>
            <person name="Robert V."/>
            <person name="Roehrig J."/>
            <person name="Ruller R."/>
            <person name="Salamov A."/>
            <person name="Salih N.S."/>
            <person name="Samson R.A."/>
            <person name="Sandor E."/>
            <person name="Sanguinetti M."/>
            <person name="Schuetze T."/>
            <person name="Sepcic K."/>
            <person name="Shelest E."/>
            <person name="Sherlock G."/>
            <person name="Sophianopoulou V."/>
            <person name="Squina F.M."/>
            <person name="Sun H."/>
            <person name="Susca A."/>
            <person name="Todd R.B."/>
            <person name="Tsang A."/>
            <person name="Unkles S.E."/>
            <person name="van de Wiele N."/>
            <person name="van Rossen-Uffink D."/>
            <person name="Oliveira J.V."/>
            <person name="Vesth T.C."/>
            <person name="Visser J."/>
            <person name="Yu J.-H."/>
            <person name="Zhou M."/>
            <person name="Andersen M.R."/>
            <person name="Archer D.B."/>
            <person name="Baker S.E."/>
            <person name="Benoit I."/>
            <person name="Brakhage A.A."/>
            <person name="Braus G.H."/>
            <person name="Fischer R."/>
            <person name="Frisvad J.C."/>
            <person name="Goldman G.H."/>
            <person name="Houbraken J."/>
            <person name="Oakley B."/>
            <person name="Pocsi I."/>
            <person name="Scazzocchio C."/>
            <person name="Seiboth B."/>
            <person name="vanKuyk P.A."/>
            <person name="Wortman J."/>
            <person name="Dyer P.S."/>
            <person name="Grigoriev I.V."/>
        </authorList>
    </citation>
    <scope>NUCLEOTIDE SEQUENCE [LARGE SCALE GENOMIC DNA]</scope>
    <source>
        <strain evidence="15">DTO 134E9</strain>
    </source>
</reference>
<comment type="subcellular location">
    <subcellularLocation>
        <location evidence="1">Membrane</location>
        <topology evidence="1">Multi-pass membrane protein</topology>
    </subcellularLocation>
</comment>
<dbReference type="InterPro" id="IPR020846">
    <property type="entry name" value="MFS_dom"/>
</dbReference>
<dbReference type="GO" id="GO:0005886">
    <property type="term" value="C:plasma membrane"/>
    <property type="evidence" value="ECO:0007669"/>
    <property type="project" value="UniProtKB-ARBA"/>
</dbReference>
<dbReference type="GeneID" id="63753411"/>
<dbReference type="OrthoDB" id="440553at2759"/>
<dbReference type="STRING" id="1073089.A0A1L9RJ69"/>
<dbReference type="Pfam" id="PF07690">
    <property type="entry name" value="MFS_1"/>
    <property type="match status" value="1"/>
</dbReference>
<dbReference type="PROSITE" id="PS50850">
    <property type="entry name" value="MFS"/>
    <property type="match status" value="1"/>
</dbReference>
<feature type="transmembrane region" description="Helical" evidence="12">
    <location>
        <begin position="288"/>
        <end position="305"/>
    </location>
</feature>
<dbReference type="AlphaFoldDB" id="A0A1L9RJ69"/>
<feature type="transmembrane region" description="Helical" evidence="12">
    <location>
        <begin position="176"/>
        <end position="195"/>
    </location>
</feature>
<dbReference type="InterPro" id="IPR036259">
    <property type="entry name" value="MFS_trans_sf"/>
</dbReference>
<evidence type="ECO:0000256" key="3">
    <source>
        <dbReference type="ARBA" id="ARBA00022448"/>
    </source>
</evidence>
<feature type="transmembrane region" description="Helical" evidence="12">
    <location>
        <begin position="417"/>
        <end position="438"/>
    </location>
</feature>
<feature type="transmembrane region" description="Helical" evidence="12">
    <location>
        <begin position="118"/>
        <end position="137"/>
    </location>
</feature>
<evidence type="ECO:0000313" key="15">
    <source>
        <dbReference type="Proteomes" id="UP000184383"/>
    </source>
</evidence>
<dbReference type="PANTHER" id="PTHR23502">
    <property type="entry name" value="MAJOR FACILITATOR SUPERFAMILY"/>
    <property type="match status" value="1"/>
</dbReference>
<dbReference type="PANTHER" id="PTHR23502:SF26">
    <property type="entry name" value="MAJOR FACILITATOR SUPERFAMILY (MFS) PROFILE DOMAIN-CONTAINING PROTEIN"/>
    <property type="match status" value="1"/>
</dbReference>
<feature type="transmembrane region" description="Helical" evidence="12">
    <location>
        <begin position="450"/>
        <end position="468"/>
    </location>
</feature>
<sequence>MDISKEKAPEATVTSLPGSRQTSPPESIKLEGQPEITPPPHHVFSRGQKLQMVYIVSLAAIFSPLSSNIYFPALGDISKSLNTSMSLVTLTVTVYMIVQGLAPTFWGSMSDATGRRPVFIGTFAVYLIANIVLAVSTNYPELMVFRALQAAGSAATISIGAGVIGDMTTSSERGSLVGIFGGVRMLGQGVGPVFGGILSEYLGFRSIFWFLTIAGAISLLSILVFLPETLRPIAGNGSVPLTGFHKPFIYYIFPQKHAQEGATPGVEKTKVTWKAVFSPLTFLFEKDVFITLFFGSIVYTFWSMVTSSTTSLFQEVYGLSTLQVGLTFLGNGFGCMSGSYSVGYLMDYNHRMTEREYCEKRGYPSGTRVNLKSHADFPIEVARMRNTWWVIALFVITTALYGVSLRTHLAVPIILQYFIAFCATGIFTINSAFVIDLYPGASASATAVNNLIRCLIGAAGVAVVQPIIDALTAEYTFIMLAGITVGMTPLLWIESKYGPGWRHAREERLARK</sequence>
<evidence type="ECO:0000256" key="6">
    <source>
        <dbReference type="ARBA" id="ARBA00023136"/>
    </source>
</evidence>
<evidence type="ECO:0000256" key="2">
    <source>
        <dbReference type="ARBA" id="ARBA00008335"/>
    </source>
</evidence>
<feature type="transmembrane region" description="Helical" evidence="12">
    <location>
        <begin position="52"/>
        <end position="73"/>
    </location>
</feature>
<dbReference type="Gene3D" id="1.20.1250.20">
    <property type="entry name" value="MFS general substrate transporter like domains"/>
    <property type="match status" value="1"/>
</dbReference>
<dbReference type="GO" id="GO:0140115">
    <property type="term" value="P:export across plasma membrane"/>
    <property type="evidence" value="ECO:0007669"/>
    <property type="project" value="UniProtKB-ARBA"/>
</dbReference>
<comment type="similarity">
    <text evidence="2">Belongs to the major facilitator superfamily.</text>
</comment>
<dbReference type="GO" id="GO:0015137">
    <property type="term" value="F:citrate transmembrane transporter activity"/>
    <property type="evidence" value="ECO:0007669"/>
    <property type="project" value="UniProtKB-ARBA"/>
</dbReference>
<dbReference type="VEuPathDB" id="FungiDB:ASPWEDRAFT_51199"/>
<feature type="transmembrane region" description="Helical" evidence="12">
    <location>
        <begin position="474"/>
        <end position="493"/>
    </location>
</feature>
<evidence type="ECO:0000256" key="1">
    <source>
        <dbReference type="ARBA" id="ARBA00004141"/>
    </source>
</evidence>
<evidence type="ECO:0000256" key="12">
    <source>
        <dbReference type="SAM" id="Phobius"/>
    </source>
</evidence>
<evidence type="ECO:0000256" key="8">
    <source>
        <dbReference type="ARBA" id="ARBA00051015"/>
    </source>
</evidence>
<gene>
    <name evidence="14" type="ORF">ASPWEDRAFT_51199</name>
</gene>
<dbReference type="EMBL" id="KV878212">
    <property type="protein sequence ID" value="OJJ34986.1"/>
    <property type="molecule type" value="Genomic_DNA"/>
</dbReference>
<keyword evidence="4 12" id="KW-0812">Transmembrane</keyword>
<feature type="compositionally biased region" description="Polar residues" evidence="11">
    <location>
        <begin position="12"/>
        <end position="25"/>
    </location>
</feature>
<feature type="domain" description="Major facilitator superfamily (MFS) profile" evidence="13">
    <location>
        <begin position="52"/>
        <end position="499"/>
    </location>
</feature>